<dbReference type="InterPro" id="IPR036291">
    <property type="entry name" value="NAD(P)-bd_dom_sf"/>
</dbReference>
<dbReference type="AlphaFoldDB" id="A0A172ZDR8"/>
<dbReference type="InterPro" id="IPR051606">
    <property type="entry name" value="Polyketide_Oxido-like"/>
</dbReference>
<dbReference type="OrthoDB" id="9785372at2"/>
<organism evidence="2 3">
    <name type="scientific">Paenibacillus bovis</name>
    <dbReference type="NCBI Taxonomy" id="1616788"/>
    <lineage>
        <taxon>Bacteria</taxon>
        <taxon>Bacillati</taxon>
        <taxon>Bacillota</taxon>
        <taxon>Bacilli</taxon>
        <taxon>Bacillales</taxon>
        <taxon>Paenibacillaceae</taxon>
        <taxon>Paenibacillus</taxon>
    </lineage>
</organism>
<sequence>MKVIIIGATGTIGQRLVQEGLRRGYEVTAATRDSSKIDPNTERLSGIRLDVMEPSSVEAAVAGHDVVINAFGPQFGQESDLPEAARSIVEGMKKAGVSRLVIVGGAGSLEVEPGVRLMDTPDFPVEIKPLALAHVEAYDVYRHSDLEWTYVSPASWIEPGKRTGNFRIGTSRLITDDDGASRISAEDYAAALFDEVEDPQFIHDRFTVAY</sequence>
<dbReference type="Pfam" id="PF13460">
    <property type="entry name" value="NAD_binding_10"/>
    <property type="match status" value="1"/>
</dbReference>
<feature type="domain" description="NAD(P)-binding" evidence="1">
    <location>
        <begin position="7"/>
        <end position="199"/>
    </location>
</feature>
<dbReference type="STRING" id="1616788.AR543_04860"/>
<dbReference type="GO" id="GO:0016646">
    <property type="term" value="F:oxidoreductase activity, acting on the CH-NH group of donors, NAD or NADP as acceptor"/>
    <property type="evidence" value="ECO:0007669"/>
    <property type="project" value="TreeGrafter"/>
</dbReference>
<accession>A0A172ZDR8</accession>
<dbReference type="RefSeq" id="WP_060532315.1">
    <property type="nucleotide sequence ID" value="NZ_CP013023.1"/>
</dbReference>
<dbReference type="EMBL" id="CP013023">
    <property type="protein sequence ID" value="ANF95407.1"/>
    <property type="molecule type" value="Genomic_DNA"/>
</dbReference>
<dbReference type="InterPro" id="IPR016040">
    <property type="entry name" value="NAD(P)-bd_dom"/>
</dbReference>
<dbReference type="PANTHER" id="PTHR43355:SF2">
    <property type="entry name" value="FLAVIN REDUCTASE (NADPH)"/>
    <property type="match status" value="1"/>
</dbReference>
<dbReference type="Proteomes" id="UP000078148">
    <property type="component" value="Chromosome"/>
</dbReference>
<reference evidence="2 3" key="2">
    <citation type="journal article" date="2016" name="Int. J. Syst. Evol. Microbiol.">
        <title>Paenibacillus bovis sp. nov., isolated from raw yak (Bos grunniens) milk.</title>
        <authorList>
            <person name="Gao C."/>
            <person name="Han J."/>
            <person name="Liu Z."/>
            <person name="Xu X."/>
            <person name="Hang F."/>
            <person name="Wu Z."/>
        </authorList>
    </citation>
    <scope>NUCLEOTIDE SEQUENCE [LARGE SCALE GENOMIC DNA]</scope>
    <source>
        <strain evidence="2 3">BD3526</strain>
    </source>
</reference>
<dbReference type="SUPFAM" id="SSF51735">
    <property type="entry name" value="NAD(P)-binding Rossmann-fold domains"/>
    <property type="match status" value="1"/>
</dbReference>
<protein>
    <submittedName>
        <fullName evidence="2">3-beta hydroxysteroid dehydrogenase</fullName>
    </submittedName>
</protein>
<keyword evidence="3" id="KW-1185">Reference proteome</keyword>
<reference evidence="3" key="1">
    <citation type="submission" date="2015-10" db="EMBL/GenBank/DDBJ databases">
        <title>Genome of Paenibacillus bovis sp. nov.</title>
        <authorList>
            <person name="Wu Z."/>
            <person name="Gao C."/>
            <person name="Liu Z."/>
            <person name="Zheng H."/>
        </authorList>
    </citation>
    <scope>NUCLEOTIDE SEQUENCE [LARGE SCALE GENOMIC DNA]</scope>
    <source>
        <strain evidence="3">BD3526</strain>
    </source>
</reference>
<gene>
    <name evidence="2" type="ORF">AR543_04860</name>
</gene>
<dbReference type="CDD" id="cd05244">
    <property type="entry name" value="BVR-B_like_SDR_a"/>
    <property type="match status" value="1"/>
</dbReference>
<dbReference type="Gene3D" id="3.40.50.720">
    <property type="entry name" value="NAD(P)-binding Rossmann-like Domain"/>
    <property type="match status" value="1"/>
</dbReference>
<evidence type="ECO:0000259" key="1">
    <source>
        <dbReference type="Pfam" id="PF13460"/>
    </source>
</evidence>
<proteinExistence type="predicted"/>
<dbReference type="PANTHER" id="PTHR43355">
    <property type="entry name" value="FLAVIN REDUCTASE (NADPH)"/>
    <property type="match status" value="1"/>
</dbReference>
<name>A0A172ZDR8_9BACL</name>
<evidence type="ECO:0000313" key="3">
    <source>
        <dbReference type="Proteomes" id="UP000078148"/>
    </source>
</evidence>
<dbReference type="KEGG" id="pbv:AR543_04860"/>
<evidence type="ECO:0000313" key="2">
    <source>
        <dbReference type="EMBL" id="ANF95407.1"/>
    </source>
</evidence>